<evidence type="ECO:0000313" key="1">
    <source>
        <dbReference type="EMBL" id="EYC13166.1"/>
    </source>
</evidence>
<keyword evidence="2" id="KW-1185">Reference proteome</keyword>
<dbReference type="AlphaFoldDB" id="A0A016UE15"/>
<organism evidence="1 2">
    <name type="scientific">Ancylostoma ceylanicum</name>
    <dbReference type="NCBI Taxonomy" id="53326"/>
    <lineage>
        <taxon>Eukaryota</taxon>
        <taxon>Metazoa</taxon>
        <taxon>Ecdysozoa</taxon>
        <taxon>Nematoda</taxon>
        <taxon>Chromadorea</taxon>
        <taxon>Rhabditida</taxon>
        <taxon>Rhabditina</taxon>
        <taxon>Rhabditomorpha</taxon>
        <taxon>Strongyloidea</taxon>
        <taxon>Ancylostomatidae</taxon>
        <taxon>Ancylostomatinae</taxon>
        <taxon>Ancylostoma</taxon>
    </lineage>
</organism>
<evidence type="ECO:0000313" key="2">
    <source>
        <dbReference type="Proteomes" id="UP000024635"/>
    </source>
</evidence>
<accession>A0A016UE15</accession>
<gene>
    <name evidence="1" type="primary">Acey_s0044.g1009</name>
    <name evidence="1" type="ORF">Y032_0044g1009</name>
</gene>
<sequence>MSLVHEAECYKRNPTDRIGLRCAINAATGSLCGHLGACVVWCKVEKTPNMPPEIPRFPSKVSKLAHVGPTSSQWWPLHFPMVDMPNINHGVTVGSPRYESSKLFLCGHITDITTHHQRELTESSQILPMGVTWDVDHEYRIHFVP</sequence>
<dbReference type="EMBL" id="JARK01001380">
    <property type="protein sequence ID" value="EYC13166.1"/>
    <property type="molecule type" value="Genomic_DNA"/>
</dbReference>
<protein>
    <submittedName>
        <fullName evidence="1">Uncharacterized protein</fullName>
    </submittedName>
</protein>
<dbReference type="Proteomes" id="UP000024635">
    <property type="component" value="Unassembled WGS sequence"/>
</dbReference>
<proteinExistence type="predicted"/>
<reference evidence="2" key="1">
    <citation type="journal article" date="2015" name="Nat. Genet.">
        <title>The genome and transcriptome of the zoonotic hookworm Ancylostoma ceylanicum identify infection-specific gene families.</title>
        <authorList>
            <person name="Schwarz E.M."/>
            <person name="Hu Y."/>
            <person name="Antoshechkin I."/>
            <person name="Miller M.M."/>
            <person name="Sternberg P.W."/>
            <person name="Aroian R.V."/>
        </authorList>
    </citation>
    <scope>NUCLEOTIDE SEQUENCE</scope>
    <source>
        <strain evidence="2">HY135</strain>
    </source>
</reference>
<name>A0A016UE15_9BILA</name>
<comment type="caution">
    <text evidence="1">The sequence shown here is derived from an EMBL/GenBank/DDBJ whole genome shotgun (WGS) entry which is preliminary data.</text>
</comment>